<dbReference type="RefSeq" id="WP_065726717.1">
    <property type="nucleotide sequence ID" value="NZ_CP016428.1"/>
</dbReference>
<feature type="domain" description="Thiol:disulfide interchange protein DsbD N-terminal" evidence="2">
    <location>
        <begin position="57"/>
        <end position="156"/>
    </location>
</feature>
<feature type="chain" id="PRO_5008530256" evidence="1">
    <location>
        <begin position="22"/>
        <end position="277"/>
    </location>
</feature>
<organism evidence="3 4">
    <name type="scientific">Bradyrhizobium icense</name>
    <dbReference type="NCBI Taxonomy" id="1274631"/>
    <lineage>
        <taxon>Bacteria</taxon>
        <taxon>Pseudomonadati</taxon>
        <taxon>Pseudomonadota</taxon>
        <taxon>Alphaproteobacteria</taxon>
        <taxon>Hyphomicrobiales</taxon>
        <taxon>Nitrobacteraceae</taxon>
        <taxon>Bradyrhizobium</taxon>
    </lineage>
</organism>
<evidence type="ECO:0000313" key="4">
    <source>
        <dbReference type="Proteomes" id="UP000092839"/>
    </source>
</evidence>
<gene>
    <name evidence="3" type="ORF">LMTR13_03665</name>
</gene>
<dbReference type="Proteomes" id="UP000092839">
    <property type="component" value="Chromosome"/>
</dbReference>
<evidence type="ECO:0000313" key="3">
    <source>
        <dbReference type="EMBL" id="ANV99409.1"/>
    </source>
</evidence>
<protein>
    <submittedName>
        <fullName evidence="3">Cytochrome C biogenesis protein</fullName>
    </submittedName>
</protein>
<feature type="signal peptide" evidence="1">
    <location>
        <begin position="1"/>
        <end position="21"/>
    </location>
</feature>
<keyword evidence="4" id="KW-1185">Reference proteome</keyword>
<sequence>MSVLVPLRAALGVAAVSVACATSEVRAEDASPWQRDTHSAVRLLAGSRSGPVLLGGVAIQLQPGWKTYWRTPGDSGVPPRFDFSKSDNVEAVTVLWPAPMKFDDGAGGIALGYKQQVVLPLRIVAKNADKPVTLRTHISYAVCEKICIPVEAHAELAFASVASTEDGTLSDALNAVPKPANVGDPSPLTIRDVKREGKNVLVDVTAPEAKEVSLLAEGPTPDWALPVPKLVEQGPPGVKRFAFELDGLPPGASPEGAALKLTLVGGDRAYEFNVSLN</sequence>
<dbReference type="Pfam" id="PF11412">
    <property type="entry name" value="DsbD_N"/>
    <property type="match status" value="1"/>
</dbReference>
<name>A0A1B1U9G0_9BRAD</name>
<keyword evidence="1" id="KW-0732">Signal</keyword>
<reference evidence="3 4" key="1">
    <citation type="submission" date="2016-07" db="EMBL/GenBank/DDBJ databases">
        <title>Complete genome sequence of Bradyrhizobium icense LMTR 13T, a potential inoculant strain isolated from lima bean (Phaseolus lunatus) in Peru.</title>
        <authorList>
            <person name="Ormeno-Orrillo E."/>
            <person name="Duran D."/>
            <person name="Rogel M.A."/>
            <person name="Rey L."/>
            <person name="Imperial J."/>
            <person name="Ruiz-Argueso T."/>
            <person name="Martinez-Romero E."/>
        </authorList>
    </citation>
    <scope>NUCLEOTIDE SEQUENCE [LARGE SCALE GENOMIC DNA]</scope>
    <source>
        <strain evidence="3 4">LMTR 13</strain>
    </source>
</reference>
<dbReference type="STRING" id="1274631.LMTR13_03665"/>
<dbReference type="KEGG" id="bic:LMTR13_03665"/>
<dbReference type="EMBL" id="CP016428">
    <property type="protein sequence ID" value="ANV99409.1"/>
    <property type="molecule type" value="Genomic_DNA"/>
</dbReference>
<evidence type="ECO:0000256" key="1">
    <source>
        <dbReference type="SAM" id="SignalP"/>
    </source>
</evidence>
<dbReference type="InterPro" id="IPR028250">
    <property type="entry name" value="DsbDN"/>
</dbReference>
<proteinExistence type="predicted"/>
<evidence type="ECO:0000259" key="2">
    <source>
        <dbReference type="Pfam" id="PF11412"/>
    </source>
</evidence>
<dbReference type="AlphaFoldDB" id="A0A1B1U9G0"/>
<accession>A0A1B1U9G0</accession>
<dbReference type="OrthoDB" id="9811036at2"/>